<feature type="transmembrane region" description="Helical" evidence="1">
    <location>
        <begin position="20"/>
        <end position="46"/>
    </location>
</feature>
<comment type="caution">
    <text evidence="3">The sequence shown here is derived from an EMBL/GenBank/DDBJ whole genome shotgun (WGS) entry which is preliminary data.</text>
</comment>
<evidence type="ECO:0000256" key="1">
    <source>
        <dbReference type="SAM" id="Phobius"/>
    </source>
</evidence>
<organism evidence="3 4">
    <name type="scientific">Eiseniibacteriota bacterium</name>
    <dbReference type="NCBI Taxonomy" id="2212470"/>
    <lineage>
        <taxon>Bacteria</taxon>
        <taxon>Candidatus Eiseniibacteriota</taxon>
    </lineage>
</organism>
<dbReference type="AlphaFoldDB" id="A0A538TFW8"/>
<gene>
    <name evidence="2" type="ORF">E6K74_08875</name>
    <name evidence="3" type="ORF">E6K77_07095</name>
</gene>
<dbReference type="Proteomes" id="UP000319829">
    <property type="component" value="Unassembled WGS sequence"/>
</dbReference>
<keyword evidence="1" id="KW-0812">Transmembrane</keyword>
<dbReference type="EMBL" id="VBOX01000074">
    <property type="protein sequence ID" value="TMQ62522.1"/>
    <property type="molecule type" value="Genomic_DNA"/>
</dbReference>
<evidence type="ECO:0000313" key="3">
    <source>
        <dbReference type="EMBL" id="TMQ62522.1"/>
    </source>
</evidence>
<accession>A0A538TFW8</accession>
<proteinExistence type="predicted"/>
<evidence type="ECO:0000313" key="4">
    <source>
        <dbReference type="Proteomes" id="UP000317366"/>
    </source>
</evidence>
<reference evidence="4 5" key="1">
    <citation type="journal article" date="2019" name="Nat. Microbiol.">
        <title>Mediterranean grassland soil C-N compound turnover is dependent on rainfall and depth, and is mediated by genomically divergent microorganisms.</title>
        <authorList>
            <person name="Diamond S."/>
            <person name="Andeer P.F."/>
            <person name="Li Z."/>
            <person name="Crits-Christoph A."/>
            <person name="Burstein D."/>
            <person name="Anantharaman K."/>
            <person name="Lane K.R."/>
            <person name="Thomas B.C."/>
            <person name="Pan C."/>
            <person name="Northen T.R."/>
            <person name="Banfield J.F."/>
        </authorList>
    </citation>
    <scope>NUCLEOTIDE SEQUENCE [LARGE SCALE GENOMIC DNA]</scope>
    <source>
        <strain evidence="2">WS_4</strain>
        <strain evidence="3">WS_7</strain>
    </source>
</reference>
<evidence type="ECO:0000313" key="5">
    <source>
        <dbReference type="Proteomes" id="UP000319829"/>
    </source>
</evidence>
<name>A0A538TFW8_UNCEI</name>
<keyword evidence="1" id="KW-0472">Membrane</keyword>
<evidence type="ECO:0008006" key="6">
    <source>
        <dbReference type="Google" id="ProtNLM"/>
    </source>
</evidence>
<dbReference type="Proteomes" id="UP000317366">
    <property type="component" value="Unassembled WGS sequence"/>
</dbReference>
<evidence type="ECO:0000313" key="2">
    <source>
        <dbReference type="EMBL" id="TMQ53616.1"/>
    </source>
</evidence>
<protein>
    <recommendedName>
        <fullName evidence="6">Prepilin-type N-terminal cleavage/methylation domain-containing protein</fullName>
    </recommendedName>
</protein>
<dbReference type="EMBL" id="VBOU01000083">
    <property type="protein sequence ID" value="TMQ53616.1"/>
    <property type="molecule type" value="Genomic_DNA"/>
</dbReference>
<keyword evidence="1" id="KW-1133">Transmembrane helix</keyword>
<sequence>MTGPEMESSAIVETRRPGRALGFSLIEVLFALTFLAIGIMAVAAMIPAGTRGITQSRVLTSGLMAAQVKLEDLKGTPYAVLTAGTFSDTTSVFTRTWTVTDSVPMAGCKKIDVTSTWIDSHGNQTAQLSSYVTQ</sequence>